<dbReference type="PROSITE" id="PS51194">
    <property type="entry name" value="HELICASE_CTER"/>
    <property type="match status" value="1"/>
</dbReference>
<evidence type="ECO:0000259" key="6">
    <source>
        <dbReference type="PROSITE" id="PS51194"/>
    </source>
</evidence>
<feature type="compositionally biased region" description="Basic and acidic residues" evidence="5">
    <location>
        <begin position="1124"/>
        <end position="1134"/>
    </location>
</feature>
<gene>
    <name evidence="7" type="ORF">M378DRAFT_11866</name>
</gene>
<evidence type="ECO:0000313" key="7">
    <source>
        <dbReference type="EMBL" id="KIL63772.1"/>
    </source>
</evidence>
<feature type="compositionally biased region" description="Polar residues" evidence="5">
    <location>
        <begin position="972"/>
        <end position="982"/>
    </location>
</feature>
<feature type="region of interest" description="Disordered" evidence="5">
    <location>
        <begin position="916"/>
        <end position="1163"/>
    </location>
</feature>
<accession>A0A0C2WQ35</accession>
<dbReference type="GO" id="GO:0005524">
    <property type="term" value="F:ATP binding"/>
    <property type="evidence" value="ECO:0007669"/>
    <property type="project" value="InterPro"/>
</dbReference>
<sequence length="1163" mass="128827">MPSPRYATLLAPLMFTRLPNDCDLPECLYDDLEVNDLLRIKRGLAGNMSRLNLPTSVKHSSAESFRQFLTVVENKTPKQLRESPLGSPAQWSAWHSFAMTTLSGGMNNLVERVMLDRKRHPMDLMEQSKEDTWSSSWVGSYGGFVANGVAETLLGEERMFCAAGQEVTAEIVLIVSQNYERLRKNHKRLSDRLAEVEAALDTATAALFDAENVTIRDVRAAAIGVKKFTKATSLFPNARGKADAPSALLASLMTRLGVEQKDLAYNKDNKTAVEKAHQRGRQLKMDPADLANKEAVQQIVNMYLDFFQREDGELNLEEGTAGELWTEACNDSGDMGVAHMQTKTQEELCNLLSFQKGRPINWNSFRSFSNSATAWEELDEVARAKFETGGDGMQELSLLWHQLVGVASLATKAWGPDARHAPFGILLADEVGVGKTAQVMAFIALLQLVHQCELNGQQRPPLLETWPSFMGKGKVPDAPHAIIVPNSLVDQWRRELKCFFKPGAIDIFVLPTARVALQDYFKRDNSPWTKSHHTEIFRVVLVPHSDVINIGRIIGVPTFLGVEGAEWEKENSRAWNRAQRAISKEEKLQFRQAQEDMLLNKSTDTPTVSKEVQRLKLQYIKSIQKEYWDHIIRRTKDSKRLDGRSINDLPSLTNTVIPITLTQEEMNILNEALGDVIENRRNTSLTDFNSEKFYIHYRLNIAYPVGSSDDDKRNDFPSFKSVEQWEKRPGSKLLVLIRLLKHLLQDDAIDHVKVEGSEVVYPPPPQHEGAEPTRTRKILVYYEYPMTTPSIESAMIVNGVKPYVINGSMKVKERDERVQAFVSGNDPDRRVLLFSSVGAAGLNLACADVVILYDMVWSDQAKVQIVGRAHRLGQTRPVHVYHLLAIGTTDVIISSMAREKDEMLQALLTRTIKEAPGLNDAFRPPTEDEESEDEVQEVAAPKKTGKKKAAGQKKPRAKKVKKVAEAGRPSEPVTSAPVQSTSGDPQTPTTSGDPQTPTTTTTGEPSQSAADPPVEASSSDVQPTVAGKDSAAETQVTGTTPDKTPLPPTNDATMKDVVSQEKGTAPAETPSPLGEQDMEISPTSNLPCPDDLGVVTSLVASASITNAEGSSKTRKRTLQSSGDDQPKTKRRGDIPEGDDDDANPVIDLAVPRKTRLRKSRKPQ</sequence>
<dbReference type="InterPro" id="IPR000330">
    <property type="entry name" value="SNF2_N"/>
</dbReference>
<feature type="compositionally biased region" description="Basic residues" evidence="5">
    <location>
        <begin position="943"/>
        <end position="961"/>
    </location>
</feature>
<feature type="compositionally biased region" description="Low complexity" evidence="5">
    <location>
        <begin position="983"/>
        <end position="1008"/>
    </location>
</feature>
<dbReference type="EMBL" id="KN818255">
    <property type="protein sequence ID" value="KIL63772.1"/>
    <property type="molecule type" value="Genomic_DNA"/>
</dbReference>
<dbReference type="AlphaFoldDB" id="A0A0C2WQ35"/>
<dbReference type="CDD" id="cd18793">
    <property type="entry name" value="SF2_C_SNF"/>
    <property type="match status" value="1"/>
</dbReference>
<evidence type="ECO:0000256" key="2">
    <source>
        <dbReference type="ARBA" id="ARBA00022801"/>
    </source>
</evidence>
<dbReference type="GO" id="GO:0016787">
    <property type="term" value="F:hydrolase activity"/>
    <property type="evidence" value="ECO:0007669"/>
    <property type="project" value="UniProtKB-KW"/>
</dbReference>
<feature type="compositionally biased region" description="Acidic residues" evidence="5">
    <location>
        <begin position="927"/>
        <end position="936"/>
    </location>
</feature>
<dbReference type="PANTHER" id="PTHR10799">
    <property type="entry name" value="SNF2/RAD54 HELICASE FAMILY"/>
    <property type="match status" value="1"/>
</dbReference>
<dbReference type="InterPro" id="IPR038718">
    <property type="entry name" value="SNF2-like_sf"/>
</dbReference>
<dbReference type="SMART" id="SM00490">
    <property type="entry name" value="HELICc"/>
    <property type="match status" value="1"/>
</dbReference>
<evidence type="ECO:0000256" key="3">
    <source>
        <dbReference type="ARBA" id="ARBA00022840"/>
    </source>
</evidence>
<evidence type="ECO:0000313" key="8">
    <source>
        <dbReference type="Proteomes" id="UP000054549"/>
    </source>
</evidence>
<evidence type="ECO:0000256" key="1">
    <source>
        <dbReference type="ARBA" id="ARBA00022741"/>
    </source>
</evidence>
<evidence type="ECO:0000256" key="5">
    <source>
        <dbReference type="SAM" id="MobiDB-lite"/>
    </source>
</evidence>
<dbReference type="OrthoDB" id="3270319at2759"/>
<dbReference type="Gene3D" id="3.40.50.10810">
    <property type="entry name" value="Tandem AAA-ATPase domain"/>
    <property type="match status" value="1"/>
</dbReference>
<dbReference type="InterPro" id="IPR027417">
    <property type="entry name" value="P-loop_NTPase"/>
</dbReference>
<feature type="domain" description="Helicase C-terminal" evidence="6">
    <location>
        <begin position="744"/>
        <end position="930"/>
    </location>
</feature>
<protein>
    <recommendedName>
        <fullName evidence="6">Helicase C-terminal domain-containing protein</fullName>
    </recommendedName>
</protein>
<dbReference type="InParanoid" id="A0A0C2WQ35"/>
<name>A0A0C2WQ35_AMAMK</name>
<proteinExistence type="predicted"/>
<dbReference type="Pfam" id="PF00176">
    <property type="entry name" value="SNF2-rel_dom"/>
    <property type="match status" value="1"/>
</dbReference>
<reference evidence="7 8" key="1">
    <citation type="submission" date="2014-04" db="EMBL/GenBank/DDBJ databases">
        <title>Evolutionary Origins and Diversification of the Mycorrhizal Mutualists.</title>
        <authorList>
            <consortium name="DOE Joint Genome Institute"/>
            <consortium name="Mycorrhizal Genomics Consortium"/>
            <person name="Kohler A."/>
            <person name="Kuo A."/>
            <person name="Nagy L.G."/>
            <person name="Floudas D."/>
            <person name="Copeland A."/>
            <person name="Barry K.W."/>
            <person name="Cichocki N."/>
            <person name="Veneault-Fourrey C."/>
            <person name="LaButti K."/>
            <person name="Lindquist E.A."/>
            <person name="Lipzen A."/>
            <person name="Lundell T."/>
            <person name="Morin E."/>
            <person name="Murat C."/>
            <person name="Riley R."/>
            <person name="Ohm R."/>
            <person name="Sun H."/>
            <person name="Tunlid A."/>
            <person name="Henrissat B."/>
            <person name="Grigoriev I.V."/>
            <person name="Hibbett D.S."/>
            <person name="Martin F."/>
        </authorList>
    </citation>
    <scope>NUCLEOTIDE SEQUENCE [LARGE SCALE GENOMIC DNA]</scope>
    <source>
        <strain evidence="7 8">Koide BX008</strain>
    </source>
</reference>
<organism evidence="7 8">
    <name type="scientific">Amanita muscaria (strain Koide BX008)</name>
    <dbReference type="NCBI Taxonomy" id="946122"/>
    <lineage>
        <taxon>Eukaryota</taxon>
        <taxon>Fungi</taxon>
        <taxon>Dikarya</taxon>
        <taxon>Basidiomycota</taxon>
        <taxon>Agaricomycotina</taxon>
        <taxon>Agaricomycetes</taxon>
        <taxon>Agaricomycetidae</taxon>
        <taxon>Agaricales</taxon>
        <taxon>Pluteineae</taxon>
        <taxon>Amanitaceae</taxon>
        <taxon>Amanita</taxon>
    </lineage>
</organism>
<feature type="compositionally biased region" description="Polar residues" evidence="5">
    <location>
        <begin position="1032"/>
        <end position="1042"/>
    </location>
</feature>
<keyword evidence="2" id="KW-0378">Hydrolase</keyword>
<dbReference type="InterPro" id="IPR001650">
    <property type="entry name" value="Helicase_C-like"/>
</dbReference>
<dbReference type="SUPFAM" id="SSF52540">
    <property type="entry name" value="P-loop containing nucleoside triphosphate hydrolases"/>
    <property type="match status" value="2"/>
</dbReference>
<feature type="coiled-coil region" evidence="4">
    <location>
        <begin position="179"/>
        <end position="206"/>
    </location>
</feature>
<feature type="compositionally biased region" description="Polar residues" evidence="5">
    <location>
        <begin position="1098"/>
        <end position="1110"/>
    </location>
</feature>
<dbReference type="Pfam" id="PF00271">
    <property type="entry name" value="Helicase_C"/>
    <property type="match status" value="1"/>
</dbReference>
<evidence type="ECO:0000256" key="4">
    <source>
        <dbReference type="SAM" id="Coils"/>
    </source>
</evidence>
<keyword evidence="4" id="KW-0175">Coiled coil</keyword>
<keyword evidence="3" id="KW-0067">ATP-binding</keyword>
<keyword evidence="8" id="KW-1185">Reference proteome</keyword>
<dbReference type="Proteomes" id="UP000054549">
    <property type="component" value="Unassembled WGS sequence"/>
</dbReference>
<dbReference type="HOGENOM" id="CLU_004990_0_0_1"/>
<feature type="compositionally biased region" description="Basic residues" evidence="5">
    <location>
        <begin position="1152"/>
        <end position="1163"/>
    </location>
</feature>
<dbReference type="InterPro" id="IPR049730">
    <property type="entry name" value="SNF2/RAD54-like_C"/>
</dbReference>
<dbReference type="Gene3D" id="3.40.50.300">
    <property type="entry name" value="P-loop containing nucleotide triphosphate hydrolases"/>
    <property type="match status" value="1"/>
</dbReference>
<keyword evidence="1" id="KW-0547">Nucleotide-binding</keyword>